<name>A0AAP0BYE0_9ASPA</name>
<dbReference type="GO" id="GO:0046872">
    <property type="term" value="F:metal ion binding"/>
    <property type="evidence" value="ECO:0007669"/>
    <property type="project" value="UniProtKB-KW"/>
</dbReference>
<reference evidence="4 5" key="1">
    <citation type="journal article" date="2022" name="Nat. Plants">
        <title>Genomes of leafy and leafless Platanthera orchids illuminate the evolution of mycoheterotrophy.</title>
        <authorList>
            <person name="Li M.H."/>
            <person name="Liu K.W."/>
            <person name="Li Z."/>
            <person name="Lu H.C."/>
            <person name="Ye Q.L."/>
            <person name="Zhang D."/>
            <person name="Wang J.Y."/>
            <person name="Li Y.F."/>
            <person name="Zhong Z.M."/>
            <person name="Liu X."/>
            <person name="Yu X."/>
            <person name="Liu D.K."/>
            <person name="Tu X.D."/>
            <person name="Liu B."/>
            <person name="Hao Y."/>
            <person name="Liao X.Y."/>
            <person name="Jiang Y.T."/>
            <person name="Sun W.H."/>
            <person name="Chen J."/>
            <person name="Chen Y.Q."/>
            <person name="Ai Y."/>
            <person name="Zhai J.W."/>
            <person name="Wu S.S."/>
            <person name="Zhou Z."/>
            <person name="Hsiao Y.Y."/>
            <person name="Wu W.L."/>
            <person name="Chen Y.Y."/>
            <person name="Lin Y.F."/>
            <person name="Hsu J.L."/>
            <person name="Li C.Y."/>
            <person name="Wang Z.W."/>
            <person name="Zhao X."/>
            <person name="Zhong W.Y."/>
            <person name="Ma X.K."/>
            <person name="Ma L."/>
            <person name="Huang J."/>
            <person name="Chen G.Z."/>
            <person name="Huang M.Z."/>
            <person name="Huang L."/>
            <person name="Peng D.H."/>
            <person name="Luo Y.B."/>
            <person name="Zou S.Q."/>
            <person name="Chen S.P."/>
            <person name="Lan S."/>
            <person name="Tsai W.C."/>
            <person name="Van de Peer Y."/>
            <person name="Liu Z.J."/>
        </authorList>
    </citation>
    <scope>NUCLEOTIDE SEQUENCE [LARGE SCALE GENOMIC DNA]</scope>
    <source>
        <strain evidence="4">Lor287</strain>
    </source>
</reference>
<proteinExistence type="predicted"/>
<sequence>MESSSFCAFCGSPDHFYSEFLLGTPPSFDFKFSGAGQSGQFDPYSDFYPTWEMGNPSYFSYDFTPQNAVPPNFNSTENEYLELKTSIDNINSHFKTIMNYFSREAAYFFSPSSLSPPISLCNVLPDIPACLFPLEEDNSLDIPDCFLSLLEDTSMDILACFLPVEDDDTSPISPSEDVCDSISISNSTFRGRAGDEFFLLLTFRTFVWWRRDLALPQHVSHLGSEDIIVEYNNNMKVLAQRLLSKIYESLNLPHSYIEDAVGEVYQNITISYYSPCPQPELALGLQSHFDMGVISLLLQDDVGGLEVLKDGEWILANLHLMLSLSFWPIKPSKRKCSADCLPIFRTLATIFVTQIPISGDWAFITAKT</sequence>
<dbReference type="InterPro" id="IPR050295">
    <property type="entry name" value="Plant_2OG-oxidoreductases"/>
</dbReference>
<keyword evidence="2" id="KW-0408">Iron</keyword>
<accession>A0AAP0BYE0</accession>
<dbReference type="Proteomes" id="UP001418222">
    <property type="component" value="Unassembled WGS sequence"/>
</dbReference>
<organism evidence="4 5">
    <name type="scientific">Platanthera zijinensis</name>
    <dbReference type="NCBI Taxonomy" id="2320716"/>
    <lineage>
        <taxon>Eukaryota</taxon>
        <taxon>Viridiplantae</taxon>
        <taxon>Streptophyta</taxon>
        <taxon>Embryophyta</taxon>
        <taxon>Tracheophyta</taxon>
        <taxon>Spermatophyta</taxon>
        <taxon>Magnoliopsida</taxon>
        <taxon>Liliopsida</taxon>
        <taxon>Asparagales</taxon>
        <taxon>Orchidaceae</taxon>
        <taxon>Orchidoideae</taxon>
        <taxon>Orchideae</taxon>
        <taxon>Orchidinae</taxon>
        <taxon>Platanthera</taxon>
    </lineage>
</organism>
<dbReference type="InterPro" id="IPR027443">
    <property type="entry name" value="IPNS-like_sf"/>
</dbReference>
<keyword evidence="5" id="KW-1185">Reference proteome</keyword>
<dbReference type="EMBL" id="JBBWWQ010000002">
    <property type="protein sequence ID" value="KAK8954058.1"/>
    <property type="molecule type" value="Genomic_DNA"/>
</dbReference>
<evidence type="ECO:0000256" key="2">
    <source>
        <dbReference type="ARBA" id="ARBA00023004"/>
    </source>
</evidence>
<dbReference type="InterPro" id="IPR044861">
    <property type="entry name" value="IPNS-like_FE2OG_OXY"/>
</dbReference>
<dbReference type="Gene3D" id="2.60.120.330">
    <property type="entry name" value="B-lactam Antibiotic, Isopenicillin N Synthase, Chain"/>
    <property type="match status" value="1"/>
</dbReference>
<dbReference type="AlphaFoldDB" id="A0AAP0BYE0"/>
<dbReference type="SUPFAM" id="SSF51197">
    <property type="entry name" value="Clavaminate synthase-like"/>
    <property type="match status" value="1"/>
</dbReference>
<dbReference type="PANTHER" id="PTHR47991">
    <property type="entry name" value="OXOGLUTARATE/IRON-DEPENDENT DIOXYGENASE"/>
    <property type="match status" value="1"/>
</dbReference>
<dbReference type="Pfam" id="PF03171">
    <property type="entry name" value="2OG-FeII_Oxy"/>
    <property type="match status" value="1"/>
</dbReference>
<evidence type="ECO:0000256" key="1">
    <source>
        <dbReference type="ARBA" id="ARBA00022723"/>
    </source>
</evidence>
<keyword evidence="1" id="KW-0479">Metal-binding</keyword>
<evidence type="ECO:0000313" key="5">
    <source>
        <dbReference type="Proteomes" id="UP001418222"/>
    </source>
</evidence>
<gene>
    <name evidence="4" type="ORF">KSP39_PZI002238</name>
</gene>
<evidence type="ECO:0000259" key="3">
    <source>
        <dbReference type="Pfam" id="PF03171"/>
    </source>
</evidence>
<comment type="caution">
    <text evidence="4">The sequence shown here is derived from an EMBL/GenBank/DDBJ whole genome shotgun (WGS) entry which is preliminary data.</text>
</comment>
<feature type="domain" description="Isopenicillin N synthase-like Fe(2+) 2OG dioxygenase" evidence="3">
    <location>
        <begin position="269"/>
        <end position="315"/>
    </location>
</feature>
<evidence type="ECO:0000313" key="4">
    <source>
        <dbReference type="EMBL" id="KAK8954058.1"/>
    </source>
</evidence>
<protein>
    <recommendedName>
        <fullName evidence="3">Isopenicillin N synthase-like Fe(2+) 2OG dioxygenase domain-containing protein</fullName>
    </recommendedName>
</protein>